<sequence>MSMKNIEVYIRSLADLLNVSVQDFASRTEYQAYKKNKIYQYRDELISKFLHVPISQLQYAIAEQGKPYLLDHSLQFNHSHSQNDYALALSLNVQDLGVDIESLDRKIRFEALAQHAFHPQEYQCWKASGEDVNFWFKVWTTKEALLKAHGMGIRLDLNTLNTQMHPIHDTGQIIDERLGVFAYQCFDLGHAMLSVAWRSGMGCGQFIVPKIQIINLNV</sequence>
<dbReference type="Proteomes" id="UP000269001">
    <property type="component" value="Unassembled WGS sequence"/>
</dbReference>
<dbReference type="RefSeq" id="WP_120368602.1">
    <property type="nucleotide sequence ID" value="NZ_RAXU01000001.1"/>
</dbReference>
<dbReference type="GO" id="GO:0005829">
    <property type="term" value="C:cytosol"/>
    <property type="evidence" value="ECO:0007669"/>
    <property type="project" value="TreeGrafter"/>
</dbReference>
<name>A0A3A8ENC9_9GAMM</name>
<keyword evidence="5" id="KW-1185">Reference proteome</keyword>
<dbReference type="GO" id="GO:0008897">
    <property type="term" value="F:holo-[acyl-carrier-protein] synthase activity"/>
    <property type="evidence" value="ECO:0007669"/>
    <property type="project" value="InterPro"/>
</dbReference>
<organism evidence="4 5">
    <name type="scientific">Acinetobacter guerrae</name>
    <dbReference type="NCBI Taxonomy" id="1843371"/>
    <lineage>
        <taxon>Bacteria</taxon>
        <taxon>Pseudomonadati</taxon>
        <taxon>Pseudomonadota</taxon>
        <taxon>Gammaproteobacteria</taxon>
        <taxon>Moraxellales</taxon>
        <taxon>Moraxellaceae</taxon>
        <taxon>Acinetobacter</taxon>
    </lineage>
</organism>
<evidence type="ECO:0000313" key="5">
    <source>
        <dbReference type="Proteomes" id="UP000269001"/>
    </source>
</evidence>
<comment type="similarity">
    <text evidence="1">Belongs to the P-Pant transferase superfamily. Gsp/Sfp/HetI/AcpT family.</text>
</comment>
<comment type="caution">
    <text evidence="4">The sequence shown here is derived from an EMBL/GenBank/DDBJ whole genome shotgun (WGS) entry which is preliminary data.</text>
</comment>
<dbReference type="Pfam" id="PF01648">
    <property type="entry name" value="ACPS"/>
    <property type="match status" value="1"/>
</dbReference>
<evidence type="ECO:0000256" key="1">
    <source>
        <dbReference type="ARBA" id="ARBA00010990"/>
    </source>
</evidence>
<dbReference type="GO" id="GO:0019878">
    <property type="term" value="P:lysine biosynthetic process via aminoadipic acid"/>
    <property type="evidence" value="ECO:0007669"/>
    <property type="project" value="TreeGrafter"/>
</dbReference>
<accession>A0A3A8ENC9</accession>
<dbReference type="InterPro" id="IPR050559">
    <property type="entry name" value="P-Pant_transferase_sf"/>
</dbReference>
<reference evidence="4 5" key="1">
    <citation type="submission" date="2018-09" db="EMBL/GenBank/DDBJ databases">
        <title>The draft genome of Acinetobacter spp. strains.</title>
        <authorList>
            <person name="Qin J."/>
            <person name="Feng Y."/>
            <person name="Zong Z."/>
        </authorList>
    </citation>
    <scope>NUCLEOTIDE SEQUENCE [LARGE SCALE GENOMIC DNA]</scope>
    <source>
        <strain evidence="4 5">WCHAc060096</strain>
    </source>
</reference>
<dbReference type="InterPro" id="IPR008278">
    <property type="entry name" value="4-PPantetheinyl_Trfase_dom"/>
</dbReference>
<gene>
    <name evidence="4" type="ORF">D7V21_00545</name>
</gene>
<evidence type="ECO:0000259" key="3">
    <source>
        <dbReference type="Pfam" id="PF01648"/>
    </source>
</evidence>
<evidence type="ECO:0000313" key="4">
    <source>
        <dbReference type="EMBL" id="RKG36125.1"/>
    </source>
</evidence>
<dbReference type="EMBL" id="RAXU01000001">
    <property type="protein sequence ID" value="RKG36125.1"/>
    <property type="molecule type" value="Genomic_DNA"/>
</dbReference>
<dbReference type="Gene3D" id="3.90.470.20">
    <property type="entry name" value="4'-phosphopantetheinyl transferase domain"/>
    <property type="match status" value="2"/>
</dbReference>
<proteinExistence type="inferred from homology"/>
<keyword evidence="2 4" id="KW-0808">Transferase</keyword>
<protein>
    <submittedName>
        <fullName evidence="4">4'-phosphopantetheinyl transferase superfamily protein</fullName>
    </submittedName>
</protein>
<dbReference type="PANTHER" id="PTHR12215:SF10">
    <property type="entry name" value="L-AMINOADIPATE-SEMIALDEHYDE DEHYDROGENASE-PHOSPHOPANTETHEINYL TRANSFERASE"/>
    <property type="match status" value="1"/>
</dbReference>
<dbReference type="SUPFAM" id="SSF56214">
    <property type="entry name" value="4'-phosphopantetheinyl transferase"/>
    <property type="match status" value="2"/>
</dbReference>
<feature type="domain" description="4'-phosphopantetheinyl transferase" evidence="3">
    <location>
        <begin position="96"/>
        <end position="165"/>
    </location>
</feature>
<dbReference type="GO" id="GO:0000287">
    <property type="term" value="F:magnesium ion binding"/>
    <property type="evidence" value="ECO:0007669"/>
    <property type="project" value="InterPro"/>
</dbReference>
<dbReference type="PANTHER" id="PTHR12215">
    <property type="entry name" value="PHOSPHOPANTETHEINE TRANSFERASE"/>
    <property type="match status" value="1"/>
</dbReference>
<evidence type="ECO:0000256" key="2">
    <source>
        <dbReference type="ARBA" id="ARBA00022679"/>
    </source>
</evidence>
<dbReference type="AlphaFoldDB" id="A0A3A8ENC9"/>
<dbReference type="InterPro" id="IPR037143">
    <property type="entry name" value="4-PPantetheinyl_Trfase_dom_sf"/>
</dbReference>